<dbReference type="Proteomes" id="UP001371218">
    <property type="component" value="Unassembled WGS sequence"/>
</dbReference>
<protein>
    <submittedName>
        <fullName evidence="2">PilN domain-containing protein</fullName>
    </submittedName>
</protein>
<evidence type="ECO:0000256" key="1">
    <source>
        <dbReference type="SAM" id="MobiDB-lite"/>
    </source>
</evidence>
<proteinExistence type="predicted"/>
<feature type="region of interest" description="Disordered" evidence="1">
    <location>
        <begin position="164"/>
        <end position="186"/>
    </location>
</feature>
<dbReference type="RefSeq" id="WP_341425919.1">
    <property type="nucleotide sequence ID" value="NZ_JBBUTG010000005.1"/>
</dbReference>
<dbReference type="InterPro" id="IPR007813">
    <property type="entry name" value="PilN"/>
</dbReference>
<dbReference type="Pfam" id="PF05137">
    <property type="entry name" value="PilN"/>
    <property type="match status" value="1"/>
</dbReference>
<comment type="caution">
    <text evidence="2">The sequence shown here is derived from an EMBL/GenBank/DDBJ whole genome shotgun (WGS) entry which is preliminary data.</text>
</comment>
<accession>A0ABU9BNM2</accession>
<sequence length="186" mass="20954">MSSWPRVDFSPRSTGWARALGHETSRGVRAAYLLAASISVAWATWQFLAWQRVEQENAELRERVAHRQPATAPAPLPPRQAWSANQLRAAADVIARLNTDWPQLLDELERLTPRDVAVLEIEPRPGQAALTLTIETRTAQDAWRYVDALNQSTYLHHVRALKHETNDRDPNRPVRFSLSAAIGSPP</sequence>
<keyword evidence="3" id="KW-1185">Reference proteome</keyword>
<organism evidence="2 3">
    <name type="scientific">Ideonella lacteola</name>
    <dbReference type="NCBI Taxonomy" id="2984193"/>
    <lineage>
        <taxon>Bacteria</taxon>
        <taxon>Pseudomonadati</taxon>
        <taxon>Pseudomonadota</taxon>
        <taxon>Betaproteobacteria</taxon>
        <taxon>Burkholderiales</taxon>
        <taxon>Sphaerotilaceae</taxon>
        <taxon>Ideonella</taxon>
    </lineage>
</organism>
<name>A0ABU9BNM2_9BURK</name>
<evidence type="ECO:0000313" key="3">
    <source>
        <dbReference type="Proteomes" id="UP001371218"/>
    </source>
</evidence>
<gene>
    <name evidence="2" type="ORF">AACH06_12005</name>
</gene>
<evidence type="ECO:0000313" key="2">
    <source>
        <dbReference type="EMBL" id="MEK8031542.1"/>
    </source>
</evidence>
<dbReference type="EMBL" id="JBBUTG010000005">
    <property type="protein sequence ID" value="MEK8031542.1"/>
    <property type="molecule type" value="Genomic_DNA"/>
</dbReference>
<reference evidence="2 3" key="1">
    <citation type="submission" date="2024-04" db="EMBL/GenBank/DDBJ databases">
        <title>Novel species of the genus Ideonella isolated from streams.</title>
        <authorList>
            <person name="Lu H."/>
        </authorList>
    </citation>
    <scope>NUCLEOTIDE SEQUENCE [LARGE SCALE GENOMIC DNA]</scope>
    <source>
        <strain evidence="2 3">DXS29W</strain>
    </source>
</reference>